<dbReference type="PRINTS" id="PR00070">
    <property type="entry name" value="DHFR"/>
</dbReference>
<evidence type="ECO:0000256" key="3">
    <source>
        <dbReference type="ARBA" id="ARBA00012856"/>
    </source>
</evidence>
<protein>
    <recommendedName>
        <fullName evidence="3">dihydrofolate reductase</fullName>
        <ecNumber evidence="3">1.5.1.3</ecNumber>
    </recommendedName>
</protein>
<dbReference type="GO" id="GO:0004146">
    <property type="term" value="F:dihydrofolate reductase activity"/>
    <property type="evidence" value="ECO:0007669"/>
    <property type="project" value="UniProtKB-EC"/>
</dbReference>
<dbReference type="InterPro" id="IPR017925">
    <property type="entry name" value="DHFR_CS"/>
</dbReference>
<dbReference type="UniPathway" id="UPA00077">
    <property type="reaction ID" value="UER00158"/>
</dbReference>
<keyword evidence="4" id="KW-0554">One-carbon metabolism</keyword>
<dbReference type="GO" id="GO:0005739">
    <property type="term" value="C:mitochondrion"/>
    <property type="evidence" value="ECO:0007669"/>
    <property type="project" value="TreeGrafter"/>
</dbReference>
<feature type="domain" description="DHFR" evidence="9">
    <location>
        <begin position="9"/>
        <end position="189"/>
    </location>
</feature>
<dbReference type="PANTHER" id="PTHR48069">
    <property type="entry name" value="DIHYDROFOLATE REDUCTASE"/>
    <property type="match status" value="1"/>
</dbReference>
<evidence type="ECO:0000256" key="6">
    <source>
        <dbReference type="ARBA" id="ARBA00023002"/>
    </source>
</evidence>
<dbReference type="GO" id="GO:0046452">
    <property type="term" value="P:dihydrofolate metabolic process"/>
    <property type="evidence" value="ECO:0007669"/>
    <property type="project" value="TreeGrafter"/>
</dbReference>
<dbReference type="PROSITE" id="PS00075">
    <property type="entry name" value="DHFR_1"/>
    <property type="match status" value="1"/>
</dbReference>
<dbReference type="InterPro" id="IPR024072">
    <property type="entry name" value="DHFR-like_dom_sf"/>
</dbReference>
<reference evidence="10" key="1">
    <citation type="submission" date="2014-12" db="EMBL/GenBank/DDBJ databases">
        <title>Insight into the proteome of Arion vulgaris.</title>
        <authorList>
            <person name="Aradska J."/>
            <person name="Bulat T."/>
            <person name="Smidak R."/>
            <person name="Sarate P."/>
            <person name="Gangsoo J."/>
            <person name="Sialana F."/>
            <person name="Bilban M."/>
            <person name="Lubec G."/>
        </authorList>
    </citation>
    <scope>NUCLEOTIDE SEQUENCE</scope>
    <source>
        <tissue evidence="10">Skin</tissue>
    </source>
</reference>
<evidence type="ECO:0000256" key="2">
    <source>
        <dbReference type="ARBA" id="ARBA00009539"/>
    </source>
</evidence>
<dbReference type="Pfam" id="PF00186">
    <property type="entry name" value="DHFR_1"/>
    <property type="match status" value="1"/>
</dbReference>
<evidence type="ECO:0000256" key="8">
    <source>
        <dbReference type="RuleBase" id="RU004474"/>
    </source>
</evidence>
<dbReference type="EC" id="1.5.1.3" evidence="3"/>
<dbReference type="SUPFAM" id="SSF53597">
    <property type="entry name" value="Dihydrofolate reductase-like"/>
    <property type="match status" value="1"/>
</dbReference>
<dbReference type="GO" id="GO:0046654">
    <property type="term" value="P:tetrahydrofolate biosynthetic process"/>
    <property type="evidence" value="ECO:0007669"/>
    <property type="project" value="UniProtKB-UniPathway"/>
</dbReference>
<proteinExistence type="inferred from homology"/>
<evidence type="ECO:0000256" key="7">
    <source>
        <dbReference type="ARBA" id="ARBA00048873"/>
    </source>
</evidence>
<keyword evidence="6" id="KW-0560">Oxidoreductase</keyword>
<dbReference type="PROSITE" id="PS51330">
    <property type="entry name" value="DHFR_2"/>
    <property type="match status" value="1"/>
</dbReference>
<evidence type="ECO:0000313" key="10">
    <source>
        <dbReference type="EMBL" id="CEK63922.1"/>
    </source>
</evidence>
<evidence type="ECO:0000256" key="4">
    <source>
        <dbReference type="ARBA" id="ARBA00022563"/>
    </source>
</evidence>
<dbReference type="InterPro" id="IPR012259">
    <property type="entry name" value="DHFR"/>
</dbReference>
<gene>
    <name evidence="10" type="primary">ORF49983</name>
</gene>
<dbReference type="GO" id="GO:0050661">
    <property type="term" value="F:NADP binding"/>
    <property type="evidence" value="ECO:0007669"/>
    <property type="project" value="InterPro"/>
</dbReference>
<comment type="catalytic activity">
    <reaction evidence="7">
        <text>(6S)-5,6,7,8-tetrahydrofolate + NADP(+) = 7,8-dihydrofolate + NADPH + H(+)</text>
        <dbReference type="Rhea" id="RHEA:15009"/>
        <dbReference type="ChEBI" id="CHEBI:15378"/>
        <dbReference type="ChEBI" id="CHEBI:57451"/>
        <dbReference type="ChEBI" id="CHEBI:57453"/>
        <dbReference type="ChEBI" id="CHEBI:57783"/>
        <dbReference type="ChEBI" id="CHEBI:58349"/>
        <dbReference type="EC" id="1.5.1.3"/>
    </reaction>
</comment>
<evidence type="ECO:0000256" key="5">
    <source>
        <dbReference type="ARBA" id="ARBA00022857"/>
    </source>
</evidence>
<evidence type="ECO:0000259" key="9">
    <source>
        <dbReference type="PROSITE" id="PS51330"/>
    </source>
</evidence>
<dbReference type="AlphaFoldDB" id="A0A0B6Z6C9"/>
<dbReference type="FunFam" id="3.40.430.10:FF:000002">
    <property type="entry name" value="Dihydrofolate reductase"/>
    <property type="match status" value="1"/>
</dbReference>
<name>A0A0B6Z6C9_9EUPU</name>
<evidence type="ECO:0000256" key="1">
    <source>
        <dbReference type="ARBA" id="ARBA00004903"/>
    </source>
</evidence>
<dbReference type="EMBL" id="HACG01017057">
    <property type="protein sequence ID" value="CEK63922.1"/>
    <property type="molecule type" value="Transcribed_RNA"/>
</dbReference>
<comment type="pathway">
    <text evidence="1">Cofactor biosynthesis; tetrahydrofolate biosynthesis; 5,6,7,8-tetrahydrofolate from 7,8-dihydrofolate: step 1/1.</text>
</comment>
<dbReference type="CDD" id="cd00209">
    <property type="entry name" value="DHFR"/>
    <property type="match status" value="1"/>
</dbReference>
<comment type="similarity">
    <text evidence="2 8">Belongs to the dihydrofolate reductase family.</text>
</comment>
<dbReference type="PANTHER" id="PTHR48069:SF3">
    <property type="entry name" value="DIHYDROFOLATE REDUCTASE"/>
    <property type="match status" value="1"/>
</dbReference>
<dbReference type="GO" id="GO:0046655">
    <property type="term" value="P:folic acid metabolic process"/>
    <property type="evidence" value="ECO:0007669"/>
    <property type="project" value="TreeGrafter"/>
</dbReference>
<dbReference type="GO" id="GO:0006730">
    <property type="term" value="P:one-carbon metabolic process"/>
    <property type="evidence" value="ECO:0007669"/>
    <property type="project" value="UniProtKB-KW"/>
</dbReference>
<dbReference type="Gene3D" id="3.40.430.10">
    <property type="entry name" value="Dihydrofolate Reductase, subunit A"/>
    <property type="match status" value="1"/>
</dbReference>
<keyword evidence="5" id="KW-0521">NADP</keyword>
<feature type="non-terminal residue" evidence="10">
    <location>
        <position position="190"/>
    </location>
</feature>
<dbReference type="InterPro" id="IPR001796">
    <property type="entry name" value="DHFR_dom"/>
</dbReference>
<accession>A0A0B6Z6C9</accession>
<organism evidence="10">
    <name type="scientific">Arion vulgaris</name>
    <dbReference type="NCBI Taxonomy" id="1028688"/>
    <lineage>
        <taxon>Eukaryota</taxon>
        <taxon>Metazoa</taxon>
        <taxon>Spiralia</taxon>
        <taxon>Lophotrochozoa</taxon>
        <taxon>Mollusca</taxon>
        <taxon>Gastropoda</taxon>
        <taxon>Heterobranchia</taxon>
        <taxon>Euthyneura</taxon>
        <taxon>Panpulmonata</taxon>
        <taxon>Eupulmonata</taxon>
        <taxon>Stylommatophora</taxon>
        <taxon>Helicina</taxon>
        <taxon>Arionoidea</taxon>
        <taxon>Arionidae</taxon>
        <taxon>Arion</taxon>
    </lineage>
</organism>
<sequence length="190" mass="21450">MSTLGSTTKLNVIVAACNNMGIGIEGRLPWRLKQDMAFFKKITTTTQNTAKKNVVIMGKNTWLSIPAKFRPLSDRINIILSTQLQEKPQGAYLVSSFEKAMELISSLHKDVESVFVIGGASVYKEAMQMPNPCRIFFTRVHSSFSCDTFFPDIDDNIFKRLSTTDQQSIVLPETFQENGIQFSFEIYDKS</sequence>